<evidence type="ECO:0000256" key="2">
    <source>
        <dbReference type="ARBA" id="ARBA00023186"/>
    </source>
</evidence>
<proteinExistence type="evidence at transcript level"/>
<dbReference type="CDD" id="cd23163">
    <property type="entry name" value="Prefoldin_2"/>
    <property type="match status" value="1"/>
</dbReference>
<feature type="compositionally biased region" description="Polar residues" evidence="5">
    <location>
        <begin position="152"/>
        <end position="161"/>
    </location>
</feature>
<dbReference type="GO" id="GO:0006457">
    <property type="term" value="P:protein folding"/>
    <property type="evidence" value="ECO:0007669"/>
    <property type="project" value="InterPro"/>
</dbReference>
<dbReference type="EMBL" id="HAAD01000481">
    <property type="protein sequence ID" value="CDG66713.1"/>
    <property type="molecule type" value="mRNA"/>
</dbReference>
<dbReference type="InterPro" id="IPR027235">
    <property type="entry name" value="PFD2"/>
</dbReference>
<dbReference type="PANTHER" id="PTHR13303">
    <property type="entry name" value="PREFOLDIN SUBUNIT 2"/>
    <property type="match status" value="1"/>
</dbReference>
<organism evidence="6">
    <name type="scientific">Hydra vulgaris</name>
    <name type="common">Hydra</name>
    <name type="synonym">Hydra attenuata</name>
    <dbReference type="NCBI Taxonomy" id="6087"/>
    <lineage>
        <taxon>Eukaryota</taxon>
        <taxon>Metazoa</taxon>
        <taxon>Cnidaria</taxon>
        <taxon>Hydrozoa</taxon>
        <taxon>Hydroidolina</taxon>
        <taxon>Anthoathecata</taxon>
        <taxon>Aplanulata</taxon>
        <taxon>Hydridae</taxon>
        <taxon>Hydra</taxon>
    </lineage>
</organism>
<protein>
    <submittedName>
        <fullName evidence="6">Prefoldin subunit 2</fullName>
    </submittedName>
</protein>
<keyword evidence="2" id="KW-0143">Chaperone</keyword>
<evidence type="ECO:0000256" key="1">
    <source>
        <dbReference type="ARBA" id="ARBA00008045"/>
    </source>
</evidence>
<evidence type="ECO:0000256" key="5">
    <source>
        <dbReference type="SAM" id="MobiDB-lite"/>
    </source>
</evidence>
<dbReference type="InterPro" id="IPR009053">
    <property type="entry name" value="Prefoldin"/>
</dbReference>
<feature type="non-terminal residue" evidence="6">
    <location>
        <position position="1"/>
    </location>
</feature>
<feature type="coiled-coil region" evidence="4">
    <location>
        <begin position="104"/>
        <end position="138"/>
    </location>
</feature>
<dbReference type="GO" id="GO:0051082">
    <property type="term" value="F:unfolded protein binding"/>
    <property type="evidence" value="ECO:0007669"/>
    <property type="project" value="InterPro"/>
</dbReference>
<dbReference type="OrthoDB" id="29646at2759"/>
<dbReference type="Gene3D" id="1.10.287.370">
    <property type="match status" value="1"/>
</dbReference>
<evidence type="ECO:0000256" key="4">
    <source>
        <dbReference type="SAM" id="Coils"/>
    </source>
</evidence>
<evidence type="ECO:0000313" key="6">
    <source>
        <dbReference type="EMBL" id="CDG66713.1"/>
    </source>
</evidence>
<comment type="function">
    <text evidence="3">Binds specifically to cytosolic chaperonin (c-CPN) and transfers target proteins to it. Binds to nascent polypeptide chain and promotes folding in an environment in which there are many competing pathways for nonnative proteins.</text>
</comment>
<dbReference type="SUPFAM" id="SSF46579">
    <property type="entry name" value="Prefoldin"/>
    <property type="match status" value="1"/>
</dbReference>
<comment type="similarity">
    <text evidence="1">Belongs to the prefoldin subunit beta family.</text>
</comment>
<dbReference type="Pfam" id="PF01920">
    <property type="entry name" value="Prefoldin_2"/>
    <property type="match status" value="1"/>
</dbReference>
<dbReference type="GO" id="GO:0016272">
    <property type="term" value="C:prefoldin complex"/>
    <property type="evidence" value="ECO:0007669"/>
    <property type="project" value="InterPro"/>
</dbReference>
<feature type="region of interest" description="Disordered" evidence="5">
    <location>
        <begin position="145"/>
        <end position="170"/>
    </location>
</feature>
<reference evidence="6" key="1">
    <citation type="journal article" date="2013" name="Genome Biol. Evol.">
        <title>Punctuated emergences of genetic and phenotypic innovations in eumetazoan, bilaterian, euteleostome, and hominidae ancestors.</title>
        <authorList>
            <person name="Wenger Y."/>
            <person name="Galliot B."/>
        </authorList>
    </citation>
    <scope>NUCLEOTIDE SEQUENCE</scope>
    <source>
        <tissue evidence="6">Whole animals</tissue>
    </source>
</reference>
<keyword evidence="4" id="KW-0175">Coiled coil</keyword>
<sequence>VLDNVSAIKGCSATFIRFGTLHFINKMAAGKAKTKTELSQEQIITKFNQMRQEQRIIVNKIGELEAEISEHSVVIETLKNVDESRKCFRMVGGILSERTVKEVLPALQNNKSQIQQVIEKLNSQLHEKGEELNKYRSEHNIVVRGEKEKENSNPNAQSSFSGVLVTQKDT</sequence>
<dbReference type="AlphaFoldDB" id="T2M377"/>
<dbReference type="FunFam" id="1.10.287.370:FF:000002">
    <property type="entry name" value="Prefoldin subunit 2"/>
    <property type="match status" value="1"/>
</dbReference>
<gene>
    <name evidence="6" type="primary">PFDN2</name>
</gene>
<accession>T2M377</accession>
<name>T2M377_HYDVU</name>
<evidence type="ECO:0000256" key="3">
    <source>
        <dbReference type="ARBA" id="ARBA00024667"/>
    </source>
</evidence>
<dbReference type="InterPro" id="IPR002777">
    <property type="entry name" value="PFD_beta-like"/>
</dbReference>